<evidence type="ECO:0000256" key="1">
    <source>
        <dbReference type="SAM" id="SignalP"/>
    </source>
</evidence>
<proteinExistence type="predicted"/>
<name>A0AAX4HLL9_9BACT</name>
<organism evidence="2 3">
    <name type="scientific">Peredibacter starrii</name>
    <dbReference type="NCBI Taxonomy" id="28202"/>
    <lineage>
        <taxon>Bacteria</taxon>
        <taxon>Pseudomonadati</taxon>
        <taxon>Bdellovibrionota</taxon>
        <taxon>Bacteriovoracia</taxon>
        <taxon>Bacteriovoracales</taxon>
        <taxon>Bacteriovoracaceae</taxon>
        <taxon>Peredibacter</taxon>
    </lineage>
</organism>
<feature type="chain" id="PRO_5043657404" description="Dual-action HEIGH metallo-peptidase" evidence="1">
    <location>
        <begin position="20"/>
        <end position="213"/>
    </location>
</feature>
<sequence>MKKLTVLILLMSLMSTACNKSDGSDDAGTFYDASIYGEYTVDDPVPTEALNFETNVTLVNFTDAQRDKMNKAIEIVKLVVATDEFKNRILNYTYDGKKQFVDNGGYTNGQIYQLILNAAETLQPSKNNVMDAEVQLYYEATNVVGYTYPNTKRIWVNTKYFNSYTPAGVAHNLFHEWLHKIGFTHAVNYSSSRDSSVPYAIGRIVGDIGRNFL</sequence>
<evidence type="ECO:0000313" key="2">
    <source>
        <dbReference type="EMBL" id="WPU64150.1"/>
    </source>
</evidence>
<keyword evidence="3" id="KW-1185">Reference proteome</keyword>
<dbReference type="Proteomes" id="UP001324634">
    <property type="component" value="Chromosome"/>
</dbReference>
<gene>
    <name evidence="2" type="ORF">SOO65_15760</name>
</gene>
<evidence type="ECO:0000313" key="3">
    <source>
        <dbReference type="Proteomes" id="UP001324634"/>
    </source>
</evidence>
<accession>A0AAX4HLL9</accession>
<reference evidence="2 3" key="1">
    <citation type="submission" date="2023-11" db="EMBL/GenBank/DDBJ databases">
        <title>Peredibacter starrii A3.12.</title>
        <authorList>
            <person name="Mitchell R.J."/>
        </authorList>
    </citation>
    <scope>NUCLEOTIDE SEQUENCE [LARGE SCALE GENOMIC DNA]</scope>
    <source>
        <strain evidence="2 3">A3.12</strain>
    </source>
</reference>
<evidence type="ECO:0008006" key="4">
    <source>
        <dbReference type="Google" id="ProtNLM"/>
    </source>
</evidence>
<dbReference type="KEGG" id="psti:SOO65_15760"/>
<dbReference type="RefSeq" id="WP_321392392.1">
    <property type="nucleotide sequence ID" value="NZ_CP139487.1"/>
</dbReference>
<dbReference type="AlphaFoldDB" id="A0AAX4HLL9"/>
<feature type="signal peptide" evidence="1">
    <location>
        <begin position="1"/>
        <end position="19"/>
    </location>
</feature>
<dbReference type="EMBL" id="CP139487">
    <property type="protein sequence ID" value="WPU64150.1"/>
    <property type="molecule type" value="Genomic_DNA"/>
</dbReference>
<keyword evidence="1" id="KW-0732">Signal</keyword>
<protein>
    <recommendedName>
        <fullName evidence="4">Dual-action HEIGH metallo-peptidase</fullName>
    </recommendedName>
</protein>
<dbReference type="PROSITE" id="PS51257">
    <property type="entry name" value="PROKAR_LIPOPROTEIN"/>
    <property type="match status" value="1"/>
</dbReference>